<reference evidence="1" key="1">
    <citation type="submission" date="2022-08" db="UniProtKB">
        <authorList>
            <consortium name="EnsemblMetazoa"/>
        </authorList>
    </citation>
    <scope>IDENTIFICATION</scope>
    <source>
        <strain evidence="1">Israel</strain>
    </source>
</reference>
<accession>A0A1B0D217</accession>
<dbReference type="EnsemblMetazoa" id="PPAI001390-RA">
    <property type="protein sequence ID" value="PPAI001390-PA"/>
    <property type="gene ID" value="PPAI001390"/>
</dbReference>
<evidence type="ECO:0000313" key="1">
    <source>
        <dbReference type="EnsemblMetazoa" id="PPAI001390-PA"/>
    </source>
</evidence>
<organism evidence="1 2">
    <name type="scientific">Phlebotomus papatasi</name>
    <name type="common">Sandfly</name>
    <dbReference type="NCBI Taxonomy" id="29031"/>
    <lineage>
        <taxon>Eukaryota</taxon>
        <taxon>Metazoa</taxon>
        <taxon>Ecdysozoa</taxon>
        <taxon>Arthropoda</taxon>
        <taxon>Hexapoda</taxon>
        <taxon>Insecta</taxon>
        <taxon>Pterygota</taxon>
        <taxon>Neoptera</taxon>
        <taxon>Endopterygota</taxon>
        <taxon>Diptera</taxon>
        <taxon>Nematocera</taxon>
        <taxon>Psychodoidea</taxon>
        <taxon>Psychodidae</taxon>
        <taxon>Phlebotomus</taxon>
        <taxon>Phlebotomus</taxon>
    </lineage>
</organism>
<dbReference type="AlphaFoldDB" id="A0A1B0D217"/>
<name>A0A1B0D217_PHLPP</name>
<sequence length="92" mass="10344">MYLAKANGSGDVIDISIRKKHARKPSVRTPEMIQSAQTMICDDPRLSIRKIASILEVSDHTMCQSSVWKTLYLPTGRSARAHKSFGPKLQCW</sequence>
<dbReference type="VEuPathDB" id="VectorBase:PPAI001390"/>
<protein>
    <submittedName>
        <fullName evidence="1">Uncharacterized protein</fullName>
    </submittedName>
</protein>
<dbReference type="Proteomes" id="UP000092462">
    <property type="component" value="Unassembled WGS sequence"/>
</dbReference>
<proteinExistence type="predicted"/>
<keyword evidence="2" id="KW-1185">Reference proteome</keyword>
<dbReference type="EMBL" id="AJVK01022566">
    <property type="status" value="NOT_ANNOTATED_CDS"/>
    <property type="molecule type" value="Genomic_DNA"/>
</dbReference>
<evidence type="ECO:0000313" key="2">
    <source>
        <dbReference type="Proteomes" id="UP000092462"/>
    </source>
</evidence>
<dbReference type="EMBL" id="AJVK01022565">
    <property type="status" value="NOT_ANNOTATED_CDS"/>
    <property type="molecule type" value="Genomic_DNA"/>
</dbReference>